<dbReference type="EMBL" id="SEWF01000026">
    <property type="protein sequence ID" value="RYU94407.1"/>
    <property type="molecule type" value="Genomic_DNA"/>
</dbReference>
<dbReference type="OrthoDB" id="9792152at2"/>
<sequence length="887" mass="94500">MKKRLIFSIIAVFWLFFQAEYTFAQGFFCNVGQETPQGINAKNLRPNGLNNPSAFIGTNLARGTQLRVLRLAVSVAGEYTQSVTGANDTEKKAEVIRQMKEWLKEINNTYGREYCVRFELIPDNLLLQIIYTDGATDPWPNMSGAGCDGAGLIHNIQPTVIDNAIGAGNYDFSEVIIGTHYNGGCAVTGGGLSYKQGYSAGFNLSITRHEIGHQFHQSHIINNGNQTNYEPENAGRSIHGGNTDPYAHSFTYHQLANTVANTFPNVGTDVPTGNTVPTVNAGVDRAIPVLTPFTLTGTATDPDPNNTLTYVWDQLDGGVMRTLPTTNDTEGALFSRLTPTRNNSRTYPKLSSILANNFANAEEDLPFAARDMNFRLTVNDNNQFNYNGTMVNASGTHSDDIKITVVNNGGAFQVTSQSTAVTHQGGGGITITWNICGTDLAPINVANVKILLSSDGGLTFPMVLNNSTPNDGTQTVTLPNISTTQARVKVEAIDNIFFSINKQNFTINQSGPGIAVTLTSNSTLVSENGQTDTYTVNLRTAPNFGSVTVNISANAQTEISLNGVNFAASQAVILSNTIPVTITVRGKYDDIPEGNHTGLIQHTVGNASDQINYPLGMAGPAITVNVADAQIPPIIGVDFDTPASTNIPMNWAKISDLRNASLSNLLYDDGTPTSIGLTTSAPLCGIGNCAFDAAISSLPEHAQSLSGLNGIAYVRNSVTFTWNGLQANATYRVFIFGRGLFGPMDQTVTISGSGTPVVFTQKGEPLVINDFLYTQSGSPNDFLINYGRLITASATGIITISVSSNLGSGEMSFMGIGIQKAGCPQNLAIHTSPIPSNTYQASNLIQSTAMVESGSNVTFTAGTKIQLTGNFRVKSGANFRGKIGACL</sequence>
<dbReference type="SUPFAM" id="SSF141072">
    <property type="entry name" value="CalX-like"/>
    <property type="match status" value="1"/>
</dbReference>
<dbReference type="Pfam" id="PF13582">
    <property type="entry name" value="Reprolysin_3"/>
    <property type="match status" value="1"/>
</dbReference>
<dbReference type="InterPro" id="IPR038081">
    <property type="entry name" value="CalX-like_sf"/>
</dbReference>
<organism evidence="1 2">
    <name type="scientific">Emticicia agri</name>
    <dbReference type="NCBI Taxonomy" id="2492393"/>
    <lineage>
        <taxon>Bacteria</taxon>
        <taxon>Pseudomonadati</taxon>
        <taxon>Bacteroidota</taxon>
        <taxon>Cytophagia</taxon>
        <taxon>Cytophagales</taxon>
        <taxon>Leadbetterellaceae</taxon>
        <taxon>Emticicia</taxon>
    </lineage>
</organism>
<dbReference type="InterPro" id="IPR013783">
    <property type="entry name" value="Ig-like_fold"/>
</dbReference>
<keyword evidence="2" id="KW-1185">Reference proteome</keyword>
<proteinExistence type="predicted"/>
<protein>
    <recommendedName>
        <fullName evidence="3">Peptidase M12B domain-containing protein</fullName>
    </recommendedName>
</protein>
<dbReference type="AlphaFoldDB" id="A0A4Q5LXX2"/>
<evidence type="ECO:0008006" key="3">
    <source>
        <dbReference type="Google" id="ProtNLM"/>
    </source>
</evidence>
<evidence type="ECO:0000313" key="1">
    <source>
        <dbReference type="EMBL" id="RYU94407.1"/>
    </source>
</evidence>
<dbReference type="NCBIfam" id="NF045639">
    <property type="entry name" value="GCX_COOH"/>
    <property type="match status" value="1"/>
</dbReference>
<comment type="caution">
    <text evidence="1">The sequence shown here is derived from an EMBL/GenBank/DDBJ whole genome shotgun (WGS) entry which is preliminary data.</text>
</comment>
<dbReference type="Gene3D" id="2.60.40.10">
    <property type="entry name" value="Immunoglobulins"/>
    <property type="match status" value="1"/>
</dbReference>
<dbReference type="RefSeq" id="WP_130022495.1">
    <property type="nucleotide sequence ID" value="NZ_SEWF01000026.1"/>
</dbReference>
<dbReference type="InterPro" id="IPR055015">
    <property type="entry name" value="GCX_COOH"/>
</dbReference>
<gene>
    <name evidence="1" type="ORF">EWM59_17335</name>
</gene>
<accession>A0A4Q5LXX2</accession>
<dbReference type="Proteomes" id="UP000293162">
    <property type="component" value="Unassembled WGS sequence"/>
</dbReference>
<evidence type="ECO:0000313" key="2">
    <source>
        <dbReference type="Proteomes" id="UP000293162"/>
    </source>
</evidence>
<reference evidence="1 2" key="1">
    <citation type="submission" date="2019-02" db="EMBL/GenBank/DDBJ databases">
        <title>Bacterial novel species Emticicia sp. 17J42-9 isolated from soil.</title>
        <authorList>
            <person name="Jung H.-Y."/>
        </authorList>
    </citation>
    <scope>NUCLEOTIDE SEQUENCE [LARGE SCALE GENOMIC DNA]</scope>
    <source>
        <strain evidence="1 2">17J42-9</strain>
    </source>
</reference>
<name>A0A4Q5LXX2_9BACT</name>